<organism evidence="1 2">
    <name type="scientific">Streptomyces gardneri</name>
    <dbReference type="NCBI Taxonomy" id="66892"/>
    <lineage>
        <taxon>Bacteria</taxon>
        <taxon>Bacillati</taxon>
        <taxon>Actinomycetota</taxon>
        <taxon>Actinomycetes</taxon>
        <taxon>Kitasatosporales</taxon>
        <taxon>Streptomycetaceae</taxon>
        <taxon>Streptomyces</taxon>
    </lineage>
</organism>
<sequence>MTPVRDTGLWSSVSGPVRAGNADGAAYSDALSVYAALGRYGVRGAGAGPRCHGGYFGSLLNFEVDQK</sequence>
<protein>
    <submittedName>
        <fullName evidence="1">Uncharacterized protein</fullName>
    </submittedName>
</protein>
<name>A0A4Y3RRJ2_9ACTN</name>
<dbReference type="AlphaFoldDB" id="A0A4Y3RRJ2"/>
<gene>
    <name evidence="1" type="ORF">SGA01_49480</name>
</gene>
<reference evidence="1 2" key="1">
    <citation type="submission" date="2019-06" db="EMBL/GenBank/DDBJ databases">
        <title>Whole genome shotgun sequence of Streptomyces gardneri NBRC 12865.</title>
        <authorList>
            <person name="Hosoyama A."/>
            <person name="Uohara A."/>
            <person name="Ohji S."/>
            <person name="Ichikawa N."/>
        </authorList>
    </citation>
    <scope>NUCLEOTIDE SEQUENCE [LARGE SCALE GENOMIC DNA]</scope>
    <source>
        <strain evidence="1 2">NBRC 12865</strain>
    </source>
</reference>
<accession>A0A4Y3RRJ2</accession>
<evidence type="ECO:0000313" key="1">
    <source>
        <dbReference type="EMBL" id="GEB59343.1"/>
    </source>
</evidence>
<comment type="caution">
    <text evidence="1">The sequence shown here is derived from an EMBL/GenBank/DDBJ whole genome shotgun (WGS) entry which is preliminary data.</text>
</comment>
<proteinExistence type="predicted"/>
<dbReference type="Proteomes" id="UP000315226">
    <property type="component" value="Unassembled WGS sequence"/>
</dbReference>
<dbReference type="EMBL" id="BJMN01000032">
    <property type="protein sequence ID" value="GEB59343.1"/>
    <property type="molecule type" value="Genomic_DNA"/>
</dbReference>
<evidence type="ECO:0000313" key="2">
    <source>
        <dbReference type="Proteomes" id="UP000315226"/>
    </source>
</evidence>
<keyword evidence="2" id="KW-1185">Reference proteome</keyword>